<dbReference type="GO" id="GO:0008982">
    <property type="term" value="F:protein-N(PI)-phosphohistidine-sugar phosphotransferase activity"/>
    <property type="evidence" value="ECO:0007669"/>
    <property type="project" value="InterPro"/>
</dbReference>
<keyword evidence="3" id="KW-1185">Reference proteome</keyword>
<sequence length="156" mass="17124">MLDTNTMKLSSLICQDCSKAAVLFNSKKRILEFISELAHNKLPYLTQQDILNALTAREKLGSTGIGRGIAIPHGRMSGAQEPLALILVSETAINFDAIDNRPVDIFVALIVPDGDNQQHLKTLATIADKLNDKEFCKQLRAAKSDSELYQVIVSQS</sequence>
<dbReference type="AlphaFoldDB" id="A0A9W4R1Y6"/>
<dbReference type="Proteomes" id="UP001152447">
    <property type="component" value="Unassembled WGS sequence"/>
</dbReference>
<dbReference type="Pfam" id="PF00359">
    <property type="entry name" value="PTS_EIIA_2"/>
    <property type="match status" value="1"/>
</dbReference>
<comment type="caution">
    <text evidence="2">The sequence shown here is derived from an EMBL/GenBank/DDBJ whole genome shotgun (WGS) entry which is preliminary data.</text>
</comment>
<organism evidence="2 3">
    <name type="scientific">Pseudoalteromonas haloplanktis</name>
    <name type="common">Alteromonas haloplanktis</name>
    <dbReference type="NCBI Taxonomy" id="228"/>
    <lineage>
        <taxon>Bacteria</taxon>
        <taxon>Pseudomonadati</taxon>
        <taxon>Pseudomonadota</taxon>
        <taxon>Gammaproteobacteria</taxon>
        <taxon>Alteromonadales</taxon>
        <taxon>Pseudoalteromonadaceae</taxon>
        <taxon>Pseudoalteromonas</taxon>
    </lineage>
</organism>
<evidence type="ECO:0000259" key="1">
    <source>
        <dbReference type="PROSITE" id="PS51094"/>
    </source>
</evidence>
<protein>
    <submittedName>
        <fullName evidence="2">Nitrogen regulatory protein</fullName>
    </submittedName>
</protein>
<dbReference type="Gene3D" id="3.40.930.10">
    <property type="entry name" value="Mannitol-specific EII, Chain A"/>
    <property type="match status" value="1"/>
</dbReference>
<dbReference type="InterPro" id="IPR006320">
    <property type="entry name" value="PTS_Nitro_regul"/>
</dbReference>
<feature type="domain" description="PTS EIIA type-2" evidence="1">
    <location>
        <begin position="11"/>
        <end position="155"/>
    </location>
</feature>
<dbReference type="GO" id="GO:0030295">
    <property type="term" value="F:protein kinase activator activity"/>
    <property type="evidence" value="ECO:0007669"/>
    <property type="project" value="TreeGrafter"/>
</dbReference>
<proteinExistence type="predicted"/>
<dbReference type="PROSITE" id="PS00372">
    <property type="entry name" value="PTS_EIIA_TYPE_2_HIS"/>
    <property type="match status" value="1"/>
</dbReference>
<dbReference type="PROSITE" id="PS51094">
    <property type="entry name" value="PTS_EIIA_TYPE_2"/>
    <property type="match status" value="1"/>
</dbReference>
<dbReference type="NCBIfam" id="TIGR01419">
    <property type="entry name" value="nitro_reg_IIA"/>
    <property type="match status" value="1"/>
</dbReference>
<accession>A0A9W4R1Y6</accession>
<dbReference type="PANTHER" id="PTHR47738:SF1">
    <property type="entry name" value="NITROGEN REGULATORY PROTEIN"/>
    <property type="match status" value="1"/>
</dbReference>
<dbReference type="InterPro" id="IPR051541">
    <property type="entry name" value="PTS_SugarTrans_NitroReg"/>
</dbReference>
<dbReference type="CDD" id="cd00211">
    <property type="entry name" value="PTS_IIA_fru"/>
    <property type="match status" value="1"/>
</dbReference>
<name>A0A9W4R1Y6_PSEHA</name>
<gene>
    <name evidence="2" type="primary">ptsN</name>
    <name evidence="2" type="ORF">PSEHALCIP103_02958</name>
</gene>
<dbReference type="InterPro" id="IPR002178">
    <property type="entry name" value="PTS_EIIA_type-2_dom"/>
</dbReference>
<evidence type="ECO:0000313" key="3">
    <source>
        <dbReference type="Proteomes" id="UP001152447"/>
    </source>
</evidence>
<dbReference type="EMBL" id="CAMAPB010000050">
    <property type="protein sequence ID" value="CAH9063658.1"/>
    <property type="molecule type" value="Genomic_DNA"/>
</dbReference>
<dbReference type="SUPFAM" id="SSF55804">
    <property type="entry name" value="Phoshotransferase/anion transport protein"/>
    <property type="match status" value="1"/>
</dbReference>
<evidence type="ECO:0000313" key="2">
    <source>
        <dbReference type="EMBL" id="CAH9063658.1"/>
    </source>
</evidence>
<dbReference type="PANTHER" id="PTHR47738">
    <property type="entry name" value="PTS SYSTEM FRUCTOSE-LIKE EIIA COMPONENT-RELATED"/>
    <property type="match status" value="1"/>
</dbReference>
<reference evidence="2" key="1">
    <citation type="submission" date="2022-07" db="EMBL/GenBank/DDBJ databases">
        <authorList>
            <person name="Criscuolo A."/>
        </authorList>
    </citation>
    <scope>NUCLEOTIDE SEQUENCE</scope>
    <source>
        <strain evidence="2">CIP103197</strain>
    </source>
</reference>
<dbReference type="InterPro" id="IPR016152">
    <property type="entry name" value="PTrfase/Anion_transptr"/>
</dbReference>
<dbReference type="GO" id="GO:0009401">
    <property type="term" value="P:phosphoenolpyruvate-dependent sugar phosphotransferase system"/>
    <property type="evidence" value="ECO:0007669"/>
    <property type="project" value="InterPro"/>
</dbReference>